<dbReference type="Proteomes" id="UP000075653">
    <property type="component" value="Unassembled WGS sequence"/>
</dbReference>
<keyword evidence="11" id="KW-0966">Cell projection</keyword>
<reference evidence="11 12" key="1">
    <citation type="submission" date="2016-01" db="EMBL/GenBank/DDBJ databases">
        <title>Genome sequence of the acidophilic iron oxidising Ferrovum strain Z-31.</title>
        <authorList>
            <person name="Poehlein A."/>
            <person name="Ullrich S.R."/>
            <person name="Schloemann M."/>
            <person name="Muehling M."/>
            <person name="Daniel R."/>
        </authorList>
    </citation>
    <scope>NUCLEOTIDE SEQUENCE [LARGE SCALE GENOMIC DNA]</scope>
    <source>
        <strain evidence="11 12">Z-31</strain>
    </source>
</reference>
<feature type="transmembrane region" description="Helical" evidence="10">
    <location>
        <begin position="191"/>
        <end position="209"/>
    </location>
</feature>
<name>A0A149VYR9_9PROT</name>
<evidence type="ECO:0000256" key="4">
    <source>
        <dbReference type="ARBA" id="ARBA00022475"/>
    </source>
</evidence>
<feature type="transmembrane region" description="Helical" evidence="10">
    <location>
        <begin position="216"/>
        <end position="234"/>
    </location>
</feature>
<dbReference type="PANTHER" id="PTHR30065:SF8">
    <property type="entry name" value="FLAGELLAR BIOSYNTHETIC PROTEIN FLIR"/>
    <property type="match status" value="1"/>
</dbReference>
<evidence type="ECO:0000256" key="2">
    <source>
        <dbReference type="ARBA" id="ARBA00009772"/>
    </source>
</evidence>
<dbReference type="InterPro" id="IPR002010">
    <property type="entry name" value="T3SS_IM_R"/>
</dbReference>
<keyword evidence="8 10" id="KW-0975">Bacterial flagellum</keyword>
<dbReference type="GO" id="GO:0044780">
    <property type="term" value="P:bacterial-type flagellum assembly"/>
    <property type="evidence" value="ECO:0007669"/>
    <property type="project" value="UniProtKB-UniRule"/>
</dbReference>
<dbReference type="InterPro" id="IPR006303">
    <property type="entry name" value="FliR"/>
</dbReference>
<evidence type="ECO:0000256" key="10">
    <source>
        <dbReference type="RuleBase" id="RU362071"/>
    </source>
</evidence>
<sequence>MDLLTVTSTQWDAWIAQFFLPLARILSVLATAPVLGQSPAPVQVRIGLGLALTLVIAPALPPTHPSVSLVTLEGGMLLLEQIGIGLILGFCLNIVFAAVTMAGDMMGLQMGLGFASFYDPTHATFRPLVGQFLTILFTLIFLSMDGHLLVIDALADSFQQIPLDPALQFHAQGWQIGLIWAGALFVDALRLSLPVLAALLVTNLGLGVLTRAAPQLNLFAVGFPLTLAVGFIVLDFSLPALPVLAERMIHASIEMGLRMTTGLLH</sequence>
<evidence type="ECO:0000313" key="11">
    <source>
        <dbReference type="EMBL" id="KXW58373.1"/>
    </source>
</evidence>
<evidence type="ECO:0000256" key="6">
    <source>
        <dbReference type="ARBA" id="ARBA00022989"/>
    </source>
</evidence>
<dbReference type="PRINTS" id="PR00953">
    <property type="entry name" value="TYPE3IMRPROT"/>
</dbReference>
<dbReference type="PATRIC" id="fig|1789004.3.peg.1076"/>
<protein>
    <recommendedName>
        <fullName evidence="3 9">Flagellar biosynthetic protein FliR</fullName>
    </recommendedName>
</protein>
<dbReference type="AlphaFoldDB" id="A0A149VYR9"/>
<feature type="transmembrane region" description="Helical" evidence="10">
    <location>
        <begin position="123"/>
        <end position="144"/>
    </location>
</feature>
<dbReference type="PANTHER" id="PTHR30065">
    <property type="entry name" value="FLAGELLAR BIOSYNTHETIC PROTEIN FLIR"/>
    <property type="match status" value="1"/>
</dbReference>
<keyword evidence="11" id="KW-0969">Cilium</keyword>
<dbReference type="GO" id="GO:0006605">
    <property type="term" value="P:protein targeting"/>
    <property type="evidence" value="ECO:0007669"/>
    <property type="project" value="UniProtKB-UniRule"/>
</dbReference>
<comment type="subcellular location">
    <subcellularLocation>
        <location evidence="10">Cell membrane</location>
        <topology evidence="10">Multi-pass membrane protein</topology>
    </subcellularLocation>
    <subcellularLocation>
        <location evidence="10">Bacterial flagellum basal body</location>
    </subcellularLocation>
</comment>
<comment type="similarity">
    <text evidence="2 10">Belongs to the FliR/MopE/SpaR family.</text>
</comment>
<keyword evidence="6 10" id="KW-1133">Transmembrane helix</keyword>
<feature type="transmembrane region" description="Helical" evidence="10">
    <location>
        <begin position="42"/>
        <end position="61"/>
    </location>
</feature>
<proteinExistence type="inferred from homology"/>
<evidence type="ECO:0000256" key="7">
    <source>
        <dbReference type="ARBA" id="ARBA00023136"/>
    </source>
</evidence>
<evidence type="ECO:0000256" key="8">
    <source>
        <dbReference type="ARBA" id="ARBA00023143"/>
    </source>
</evidence>
<dbReference type="RefSeq" id="WP_197456384.1">
    <property type="nucleotide sequence ID" value="NZ_CP149475.1"/>
</dbReference>
<dbReference type="GO" id="GO:0005886">
    <property type="term" value="C:plasma membrane"/>
    <property type="evidence" value="ECO:0007669"/>
    <property type="project" value="UniProtKB-SubCell"/>
</dbReference>
<accession>A0A149VYR9</accession>
<dbReference type="GO" id="GO:0009425">
    <property type="term" value="C:bacterial-type flagellum basal body"/>
    <property type="evidence" value="ECO:0007669"/>
    <property type="project" value="UniProtKB-SubCell"/>
</dbReference>
<feature type="transmembrane region" description="Helical" evidence="10">
    <location>
        <begin position="14"/>
        <end position="35"/>
    </location>
</feature>
<comment type="function">
    <text evidence="1 10">Role in flagellar biosynthesis.</text>
</comment>
<evidence type="ECO:0000256" key="1">
    <source>
        <dbReference type="ARBA" id="ARBA00002578"/>
    </source>
</evidence>
<dbReference type="STRING" id="1789004.FEMY_10620"/>
<keyword evidence="11" id="KW-0282">Flagellum</keyword>
<dbReference type="Pfam" id="PF01311">
    <property type="entry name" value="Bac_export_1"/>
    <property type="match status" value="1"/>
</dbReference>
<dbReference type="EMBL" id="LRRD01000015">
    <property type="protein sequence ID" value="KXW58373.1"/>
    <property type="molecule type" value="Genomic_DNA"/>
</dbReference>
<keyword evidence="5 10" id="KW-0812">Transmembrane</keyword>
<evidence type="ECO:0000256" key="3">
    <source>
        <dbReference type="ARBA" id="ARBA00021717"/>
    </source>
</evidence>
<evidence type="ECO:0000256" key="9">
    <source>
        <dbReference type="NCBIfam" id="TIGR01400"/>
    </source>
</evidence>
<keyword evidence="7 10" id="KW-0472">Membrane</keyword>
<organism evidence="11 12">
    <name type="scientific">Ferrovum myxofaciens</name>
    <dbReference type="NCBI Taxonomy" id="416213"/>
    <lineage>
        <taxon>Bacteria</taxon>
        <taxon>Pseudomonadati</taxon>
        <taxon>Pseudomonadota</taxon>
        <taxon>Betaproteobacteria</taxon>
        <taxon>Ferrovales</taxon>
        <taxon>Ferrovaceae</taxon>
        <taxon>Ferrovum</taxon>
    </lineage>
</organism>
<keyword evidence="12" id="KW-1185">Reference proteome</keyword>
<keyword evidence="4 10" id="KW-1003">Cell membrane</keyword>
<comment type="caution">
    <text evidence="11">The sequence shown here is derived from an EMBL/GenBank/DDBJ whole genome shotgun (WGS) entry which is preliminary data.</text>
</comment>
<evidence type="ECO:0000313" key="12">
    <source>
        <dbReference type="Proteomes" id="UP000075653"/>
    </source>
</evidence>
<feature type="transmembrane region" description="Helical" evidence="10">
    <location>
        <begin position="81"/>
        <end position="102"/>
    </location>
</feature>
<gene>
    <name evidence="11" type="primary">fliR</name>
    <name evidence="11" type="ORF">FEMY_10620</name>
</gene>
<evidence type="ECO:0000256" key="5">
    <source>
        <dbReference type="ARBA" id="ARBA00022692"/>
    </source>
</evidence>
<dbReference type="NCBIfam" id="TIGR01400">
    <property type="entry name" value="fliR"/>
    <property type="match status" value="1"/>
</dbReference>